<reference evidence="1" key="2">
    <citation type="submission" date="2025-08" db="UniProtKB">
        <authorList>
            <consortium name="EnsemblFungi"/>
        </authorList>
    </citation>
    <scope>IDENTIFICATION</scope>
    <source>
        <strain evidence="1">4287 / CBS 123668 / FGSC 9935 / NRRL 34936</strain>
    </source>
</reference>
<accession>A0A0D2XUC0</accession>
<dbReference type="Proteomes" id="UP000002489">
    <property type="component" value="Unassembled WGS sequence"/>
</dbReference>
<dbReference type="EnsemblFungi" id="FOXG_07572T0">
    <property type="protein sequence ID" value="FOXG_07572P0"/>
    <property type="gene ID" value="FOXG_07572"/>
</dbReference>
<name>A0A0D2XUC0_FUSOF</name>
<proteinExistence type="predicted"/>
<dbReference type="AlphaFoldDB" id="A0A0D2XUC0"/>
<organism evidence="1 2">
    <name type="scientific">Fusarium oxysporum (strain Fo5176)</name>
    <name type="common">Fusarium vascular wilt</name>
    <dbReference type="NCBI Taxonomy" id="660025"/>
    <lineage>
        <taxon>Eukaryota</taxon>
        <taxon>Fungi</taxon>
        <taxon>Dikarya</taxon>
        <taxon>Ascomycota</taxon>
        <taxon>Pezizomycotina</taxon>
        <taxon>Sordariomycetes</taxon>
        <taxon>Hypocreomycetidae</taxon>
        <taxon>Hypocreales</taxon>
        <taxon>Nectriaceae</taxon>
        <taxon>Fusarium</taxon>
        <taxon>Fusarium oxysporum species complex</taxon>
    </lineage>
</organism>
<reference evidence="2" key="1">
    <citation type="journal article" date="2012" name="Mol. Plant Microbe Interact.">
        <title>A highly conserved effector in Fusarium oxysporum is required for full virulence on Arabidopsis.</title>
        <authorList>
            <person name="Thatcher L.F."/>
            <person name="Gardiner D.M."/>
            <person name="Kazan K."/>
            <person name="Manners J."/>
        </authorList>
    </citation>
    <scope>NUCLEOTIDE SEQUENCE [LARGE SCALE GENOMIC DNA]</scope>
    <source>
        <strain evidence="2">Fo5176</strain>
    </source>
</reference>
<evidence type="ECO:0000313" key="1">
    <source>
        <dbReference type="EnsemblFungi" id="FOXG_07572P0"/>
    </source>
</evidence>
<protein>
    <submittedName>
        <fullName evidence="1">Uncharacterized protein</fullName>
    </submittedName>
</protein>
<evidence type="ECO:0000313" key="2">
    <source>
        <dbReference type="Proteomes" id="UP000002489"/>
    </source>
</evidence>
<sequence length="144" mass="16261">MTVVDKIGLSKKTVYRESLADICVFGELRRLGRIRISRCCDGAVVRRLKPRFVLLYNSFKFLSLLSYQQLEPQEAWTQLRLIDGHLHGQPSIVLARVCSEEHQPGGMALVFHQPLLGCGNPFNHGVWCRLRISSEENSVKVAVG</sequence>